<dbReference type="SUPFAM" id="SSF51445">
    <property type="entry name" value="(Trans)glycosidases"/>
    <property type="match status" value="1"/>
</dbReference>
<dbReference type="Gene3D" id="3.20.20.80">
    <property type="entry name" value="Glycosidases"/>
    <property type="match status" value="1"/>
</dbReference>
<dbReference type="PANTHER" id="PTHR12631">
    <property type="entry name" value="ALPHA-L-IDURONIDASE"/>
    <property type="match status" value="1"/>
</dbReference>
<dbReference type="InterPro" id="IPR017853">
    <property type="entry name" value="GH"/>
</dbReference>
<name>A0A410FSM0_BIPS1</name>
<gene>
    <name evidence="1" type="ORF">BIP78_0291</name>
</gene>
<organism evidence="1 2">
    <name type="scientific">Bipolaricaulis sibiricus</name>
    <dbReference type="NCBI Taxonomy" id="2501609"/>
    <lineage>
        <taxon>Bacteria</taxon>
        <taxon>Candidatus Bipolaricaulota</taxon>
        <taxon>Candidatus Bipolaricaulia</taxon>
        <taxon>Candidatus Bipolaricaulales</taxon>
        <taxon>Candidatus Bipolaricaulaceae</taxon>
        <taxon>Candidatus Bipolaricaulis</taxon>
    </lineage>
</organism>
<evidence type="ECO:0008006" key="3">
    <source>
        <dbReference type="Google" id="ProtNLM"/>
    </source>
</evidence>
<reference evidence="2" key="1">
    <citation type="submission" date="2018-12" db="EMBL/GenBank/DDBJ databases">
        <title>Complete genome sequence of an uncultured bacterium of the candidate phylum Bipolaricaulota.</title>
        <authorList>
            <person name="Kadnikov V.V."/>
            <person name="Mardanov A.V."/>
            <person name="Beletsky A.V."/>
            <person name="Frank Y.A."/>
            <person name="Karnachuk O.V."/>
            <person name="Ravin N.V."/>
        </authorList>
    </citation>
    <scope>NUCLEOTIDE SEQUENCE [LARGE SCALE GENOMIC DNA]</scope>
</reference>
<dbReference type="EMBL" id="CP034928">
    <property type="protein sequence ID" value="QAA76057.1"/>
    <property type="molecule type" value="Genomic_DNA"/>
</dbReference>
<sequence>MQRCCRTTAVVAAVLVGGLNGAGGREMEVRDGFFGVSGIFPDKSLLGDLGVDCAVYGFYLGPNSVPGPDTRDTRQMRDLVAQGVTPIPMFYAPYLEPDVTPRVAEIVRYYTTGEGVSQVGLPIRYWQIGNEPNVGWATSCPPEEFARRVGIIAAGIRDACADCVIVMGGLLDGPELGELALEPYLDRFLHASGGEWIGAYNFHYYGVARPTGASGVQDYRTGEDILGRMRAVLDQHGCGDCPIWVSETSTFSGQMGDLVQTEHEQAADLVKRFVLLGQLGVEKVFWTYITEPRYEGTGEGFFDQAGLVYDGFGPTDRGAGVKKKGSHAFQHLIAQLRGFVPTGMRREGGVTAAEFSANEQTVVVLWQDPWERQGPVWLRAPSRVGVVDLYGTTLFEFEGVRSLTLGIEPMYLVGERVEVLLHAPPLAPSG</sequence>
<dbReference type="PANTHER" id="PTHR12631:SF10">
    <property type="entry name" value="BETA-XYLOSIDASE-LIKE PROTEIN-RELATED"/>
    <property type="match status" value="1"/>
</dbReference>
<dbReference type="KEGG" id="bih:BIP78_0291"/>
<proteinExistence type="predicted"/>
<dbReference type="AlphaFoldDB" id="A0A410FSM0"/>
<protein>
    <recommendedName>
        <fullName evidence="3">Asl1-like glycosyl hydrolase catalytic domain-containing protein</fullName>
    </recommendedName>
</protein>
<evidence type="ECO:0000313" key="1">
    <source>
        <dbReference type="EMBL" id="QAA76057.1"/>
    </source>
</evidence>
<dbReference type="Proteomes" id="UP000287233">
    <property type="component" value="Chromosome"/>
</dbReference>
<dbReference type="GO" id="GO:0004553">
    <property type="term" value="F:hydrolase activity, hydrolyzing O-glycosyl compounds"/>
    <property type="evidence" value="ECO:0007669"/>
    <property type="project" value="TreeGrafter"/>
</dbReference>
<accession>A0A410FSM0</accession>
<dbReference type="InterPro" id="IPR051923">
    <property type="entry name" value="Glycosyl_Hydrolase_39"/>
</dbReference>
<evidence type="ECO:0000313" key="2">
    <source>
        <dbReference type="Proteomes" id="UP000287233"/>
    </source>
</evidence>